<comment type="caution">
    <text evidence="1">The sequence shown here is derived from an EMBL/GenBank/DDBJ whole genome shotgun (WGS) entry which is preliminary data.</text>
</comment>
<dbReference type="EMBL" id="AMCI01007657">
    <property type="protein sequence ID" value="EJW92257.1"/>
    <property type="molecule type" value="Genomic_DNA"/>
</dbReference>
<organism evidence="1">
    <name type="scientific">gut metagenome</name>
    <dbReference type="NCBI Taxonomy" id="749906"/>
    <lineage>
        <taxon>unclassified sequences</taxon>
        <taxon>metagenomes</taxon>
        <taxon>organismal metagenomes</taxon>
    </lineage>
</organism>
<reference evidence="1" key="1">
    <citation type="journal article" date="2012" name="PLoS ONE">
        <title>Gene sets for utilization of primary and secondary nutrition supplies in the distal gut of endangered iberian lynx.</title>
        <authorList>
            <person name="Alcaide M."/>
            <person name="Messina E."/>
            <person name="Richter M."/>
            <person name="Bargiela R."/>
            <person name="Peplies J."/>
            <person name="Huws S.A."/>
            <person name="Newbold C.J."/>
            <person name="Golyshin P.N."/>
            <person name="Simon M.A."/>
            <person name="Lopez G."/>
            <person name="Yakimov M.M."/>
            <person name="Ferrer M."/>
        </authorList>
    </citation>
    <scope>NUCLEOTIDE SEQUENCE</scope>
</reference>
<dbReference type="AlphaFoldDB" id="J9FRP6"/>
<name>J9FRP6_9ZZZZ</name>
<gene>
    <name evidence="1" type="ORF">EVA_19636</name>
</gene>
<evidence type="ECO:0000313" key="1">
    <source>
        <dbReference type="EMBL" id="EJW92257.1"/>
    </source>
</evidence>
<proteinExistence type="predicted"/>
<protein>
    <submittedName>
        <fullName evidence="1">Uncharacterized protein</fullName>
    </submittedName>
</protein>
<accession>J9FRP6</accession>
<feature type="non-terminal residue" evidence="1">
    <location>
        <position position="25"/>
    </location>
</feature>
<sequence>MGGAGKAVLSEPGVMTIAIVLSKLA</sequence>